<reference evidence="4 5" key="1">
    <citation type="submission" date="2020-01" db="EMBL/GenBank/DDBJ databases">
        <title>Whole genome sequence of Heliobacterium gestii DSM 11169.</title>
        <authorList>
            <person name="Kyndt J.A."/>
            <person name="Meyer T.E."/>
        </authorList>
    </citation>
    <scope>NUCLEOTIDE SEQUENCE [LARGE SCALE GENOMIC DNA]</scope>
    <source>
        <strain evidence="4 5">DSM 11169</strain>
    </source>
</reference>
<name>A0A845LMQ9_HELGE</name>
<keyword evidence="5" id="KW-1185">Reference proteome</keyword>
<evidence type="ECO:0000256" key="1">
    <source>
        <dbReference type="SAM" id="MobiDB-lite"/>
    </source>
</evidence>
<proteinExistence type="predicted"/>
<comment type="caution">
    <text evidence="4">The sequence shown here is derived from an EMBL/GenBank/DDBJ whole genome shotgun (WGS) entry which is preliminary data.</text>
</comment>
<dbReference type="EMBL" id="WXEX01000013">
    <property type="protein sequence ID" value="MZP44176.1"/>
    <property type="molecule type" value="Genomic_DNA"/>
</dbReference>
<gene>
    <name evidence="4" type="ORF">GTO89_14150</name>
</gene>
<accession>A0A845LMQ9</accession>
<organism evidence="4 5">
    <name type="scientific">Heliomicrobium gestii</name>
    <name type="common">Heliobacterium gestii</name>
    <dbReference type="NCBI Taxonomy" id="2699"/>
    <lineage>
        <taxon>Bacteria</taxon>
        <taxon>Bacillati</taxon>
        <taxon>Bacillota</taxon>
        <taxon>Clostridia</taxon>
        <taxon>Eubacteriales</taxon>
        <taxon>Heliobacteriaceae</taxon>
        <taxon>Heliomicrobium</taxon>
    </lineage>
</organism>
<protein>
    <submittedName>
        <fullName evidence="4">DUF1980 domain-containing protein</fullName>
    </submittedName>
</protein>
<keyword evidence="2" id="KW-0472">Membrane</keyword>
<sequence>MGADAVKLVYLTGLALWAGWIVYSGRAELYIHPRFSPALAAAAWALAALALSQAFRLIRQRRFMLSAWRLPAGRAVVKPLGAGVRYGLLTLPLLFALLPGGQVLGGDYAAHKSLRHAPEAEAPAGEGFFSGLQAHFHDPDRRWFGGTHPPAAREGLPAAQGDAPATREGTPPAGGTPGGGGQDGAPPPGGDGAKKGGPAKAEPVLFDERNFLSLLMAINQEPGQFVDRPVEISGFLVDAPAGGEGLYIGRYVVNCCVADTVIMGLPVENTERWMKGEDKIKVGDWVKGTGRLQKAVKAGAPGGLIVSLKELAVESRPRNPYIYAE</sequence>
<feature type="transmembrane region" description="Helical" evidence="2">
    <location>
        <begin position="7"/>
        <end position="23"/>
    </location>
</feature>
<dbReference type="Proteomes" id="UP000471031">
    <property type="component" value="Unassembled WGS sequence"/>
</dbReference>
<feature type="transmembrane region" description="Helical" evidence="2">
    <location>
        <begin position="35"/>
        <end position="55"/>
    </location>
</feature>
<keyword evidence="2" id="KW-0812">Transmembrane</keyword>
<evidence type="ECO:0000259" key="3">
    <source>
        <dbReference type="Pfam" id="PF21537"/>
    </source>
</evidence>
<evidence type="ECO:0000313" key="4">
    <source>
        <dbReference type="EMBL" id="MZP44176.1"/>
    </source>
</evidence>
<feature type="compositionally biased region" description="Low complexity" evidence="1">
    <location>
        <begin position="163"/>
        <end position="173"/>
    </location>
</feature>
<dbReference type="InterPro" id="IPR052955">
    <property type="entry name" value="UPF0703_membrane_permease"/>
</dbReference>
<dbReference type="Pfam" id="PF21537">
    <property type="entry name" value="DUF1980_C"/>
    <property type="match status" value="1"/>
</dbReference>
<dbReference type="PANTHER" id="PTHR40047">
    <property type="entry name" value="UPF0703 PROTEIN YCGQ"/>
    <property type="match status" value="1"/>
</dbReference>
<evidence type="ECO:0000313" key="5">
    <source>
        <dbReference type="Proteomes" id="UP000471031"/>
    </source>
</evidence>
<feature type="region of interest" description="Disordered" evidence="1">
    <location>
        <begin position="141"/>
        <end position="200"/>
    </location>
</feature>
<dbReference type="RefSeq" id="WP_161262746.1">
    <property type="nucleotide sequence ID" value="NZ_JAFBDC010000012.1"/>
</dbReference>
<dbReference type="OrthoDB" id="9770408at2"/>
<dbReference type="InterPro" id="IPR048447">
    <property type="entry name" value="DUF1980_C"/>
</dbReference>
<feature type="domain" description="DUF1980" evidence="3">
    <location>
        <begin position="202"/>
        <end position="323"/>
    </location>
</feature>
<dbReference type="PANTHER" id="PTHR40047:SF1">
    <property type="entry name" value="UPF0703 PROTEIN YCGQ"/>
    <property type="match status" value="1"/>
</dbReference>
<keyword evidence="2" id="KW-1133">Transmembrane helix</keyword>
<evidence type="ECO:0000256" key="2">
    <source>
        <dbReference type="SAM" id="Phobius"/>
    </source>
</evidence>
<dbReference type="AlphaFoldDB" id="A0A845LMQ9"/>